<feature type="domain" description="Asparagine synthetase" evidence="4">
    <location>
        <begin position="90"/>
        <end position="329"/>
    </location>
</feature>
<evidence type="ECO:0000256" key="3">
    <source>
        <dbReference type="ARBA" id="ARBA00048741"/>
    </source>
</evidence>
<dbReference type="AlphaFoldDB" id="A0AAU6P8Y1"/>
<organism evidence="6">
    <name type="scientific">Mangrovimonas cancribranchiae</name>
    <dbReference type="NCBI Taxonomy" id="3080055"/>
    <lineage>
        <taxon>Bacteria</taxon>
        <taxon>Pseudomonadati</taxon>
        <taxon>Bacteroidota</taxon>
        <taxon>Flavobacteriia</taxon>
        <taxon>Flavobacteriales</taxon>
        <taxon>Flavobacteriaceae</taxon>
        <taxon>Mangrovimonas</taxon>
    </lineage>
</organism>
<protein>
    <recommendedName>
        <fullName evidence="2">asparagine synthase (glutamine-hydrolyzing)</fullName>
        <ecNumber evidence="2">6.3.5.4</ecNumber>
    </recommendedName>
</protein>
<proteinExistence type="predicted"/>
<dbReference type="PANTHER" id="PTHR43284">
    <property type="entry name" value="ASPARAGINE SYNTHETASE (GLUTAMINE-HYDROLYZING)"/>
    <property type="match status" value="1"/>
</dbReference>
<evidence type="ECO:0000313" key="5">
    <source>
        <dbReference type="EMBL" id="WXA03566.1"/>
    </source>
</evidence>
<dbReference type="RefSeq" id="WP_338733342.1">
    <property type="nucleotide sequence ID" value="NZ_CP136924.1"/>
</dbReference>
<dbReference type="PANTHER" id="PTHR43284:SF1">
    <property type="entry name" value="ASPARAGINE SYNTHETASE"/>
    <property type="match status" value="1"/>
</dbReference>
<comment type="catalytic activity">
    <reaction evidence="3">
        <text>L-aspartate + L-glutamine + ATP + H2O = L-asparagine + L-glutamate + AMP + diphosphate + H(+)</text>
        <dbReference type="Rhea" id="RHEA:12228"/>
        <dbReference type="ChEBI" id="CHEBI:15377"/>
        <dbReference type="ChEBI" id="CHEBI:15378"/>
        <dbReference type="ChEBI" id="CHEBI:29985"/>
        <dbReference type="ChEBI" id="CHEBI:29991"/>
        <dbReference type="ChEBI" id="CHEBI:30616"/>
        <dbReference type="ChEBI" id="CHEBI:33019"/>
        <dbReference type="ChEBI" id="CHEBI:58048"/>
        <dbReference type="ChEBI" id="CHEBI:58359"/>
        <dbReference type="ChEBI" id="CHEBI:456215"/>
        <dbReference type="EC" id="6.3.5.4"/>
    </reaction>
</comment>
<dbReference type="InterPro" id="IPR001962">
    <property type="entry name" value="Asn_synthase"/>
</dbReference>
<reference evidence="6 7" key="1">
    <citation type="submission" date="2023-10" db="EMBL/GenBank/DDBJ databases">
        <title>Culture-based analysis of two novel bacteria associated with mangrove crab gills.</title>
        <authorList>
            <person name="Yang X."/>
            <person name="Garuglieri E."/>
            <person name="Van Goethem M.W."/>
            <person name="Fusi M."/>
            <person name="Marasco R."/>
            <person name="Daffonchio D.G."/>
        </authorList>
    </citation>
    <scope>NUCLEOTIDE SEQUENCE</scope>
    <source>
        <strain evidence="6">UG2-1</strain>
        <strain evidence="5">UG2-2</strain>
        <strain evidence="7">UG2_2</strain>
    </source>
</reference>
<evidence type="ECO:0000313" key="6">
    <source>
        <dbReference type="EMBL" id="WXA14011.1"/>
    </source>
</evidence>
<name>A0AAU6P8Y1_9FLAO</name>
<keyword evidence="7" id="KW-1185">Reference proteome</keyword>
<dbReference type="InterPro" id="IPR014729">
    <property type="entry name" value="Rossmann-like_a/b/a_fold"/>
</dbReference>
<dbReference type="InterPro" id="IPR051786">
    <property type="entry name" value="ASN_synthetase/amidase"/>
</dbReference>
<evidence type="ECO:0000313" key="7">
    <source>
        <dbReference type="Proteomes" id="UP001368318"/>
    </source>
</evidence>
<dbReference type="Pfam" id="PF00733">
    <property type="entry name" value="Asn_synthase"/>
    <property type="match status" value="1"/>
</dbReference>
<dbReference type="EMBL" id="CP136925">
    <property type="protein sequence ID" value="WXA14011.1"/>
    <property type="molecule type" value="Genomic_DNA"/>
</dbReference>
<dbReference type="Gene3D" id="3.40.50.620">
    <property type="entry name" value="HUPs"/>
    <property type="match status" value="1"/>
</dbReference>
<evidence type="ECO:0000256" key="2">
    <source>
        <dbReference type="ARBA" id="ARBA00012737"/>
    </source>
</evidence>
<dbReference type="Proteomes" id="UP001368318">
    <property type="component" value="Chromosome"/>
</dbReference>
<gene>
    <name evidence="6" type="ORF">R3L15_03855</name>
    <name evidence="5" type="ORF">R3L16_03540</name>
</gene>
<evidence type="ECO:0000256" key="1">
    <source>
        <dbReference type="ARBA" id="ARBA00005187"/>
    </source>
</evidence>
<dbReference type="GO" id="GO:0006529">
    <property type="term" value="P:asparagine biosynthetic process"/>
    <property type="evidence" value="ECO:0007669"/>
    <property type="project" value="InterPro"/>
</dbReference>
<comment type="pathway">
    <text evidence="1">Amino-acid biosynthesis; L-asparagine biosynthesis; L-asparagine from L-aspartate (L-Gln route): step 1/1.</text>
</comment>
<dbReference type="GO" id="GO:0004066">
    <property type="term" value="F:asparagine synthase (glutamine-hydrolyzing) activity"/>
    <property type="evidence" value="ECO:0007669"/>
    <property type="project" value="UniProtKB-EC"/>
</dbReference>
<dbReference type="SUPFAM" id="SSF52402">
    <property type="entry name" value="Adenine nucleotide alpha hydrolases-like"/>
    <property type="match status" value="1"/>
</dbReference>
<dbReference type="KEGG" id="mcaa:R3L15_03855"/>
<accession>A0AAU6P8Y1</accession>
<dbReference type="EC" id="6.3.5.4" evidence="2"/>
<sequence>MTIKTPIIPKKQTFAKVQAPHEVNQKAICVFAATGFFLDTDTYWKDEVVLPAAAINKLDDAGFLLESKPWFQWHNTPKERPFQEVVDEFSELFKTIVSEQIENKSVILPLSGGLDSRTQAIVLKELQANVQAYSYQFEQGYNETKIAEKVAKQCGFAFDAFTIPKGYLWNSIDDLAEINGCYSDFCSPRQWAVLNQLKGYQGVFSLGHWGDVLFDDMAVADDLSIDLQVEQIIKKITKRGGLKLAQTLWQAWALEGQFYDYFYERVKALLQQIDISHSANARIRAFKSLYWAPRWTSVNLSVFEAAHPITLPYYDNRMCEFICQIPEKYLSGRQIQIAYIKQKAPQLAKLTWDLYHPCNLYNYQDYYTYRGLPGRLQHSLKYRVKRLLGKPTIQRNWELQFLGQENDKQLQKQLFSDEFKQFVPPLVTQDMYRRFTSKDQLQHAHGLSMLLTLSKWYNKQPIESV</sequence>
<dbReference type="EMBL" id="CP136924">
    <property type="protein sequence ID" value="WXA03566.1"/>
    <property type="molecule type" value="Genomic_DNA"/>
</dbReference>
<evidence type="ECO:0000259" key="4">
    <source>
        <dbReference type="Pfam" id="PF00733"/>
    </source>
</evidence>